<keyword evidence="7 8" id="KW-0472">Membrane</keyword>
<dbReference type="AlphaFoldDB" id="E6PT53"/>
<feature type="transmembrane region" description="Helical" evidence="8">
    <location>
        <begin position="354"/>
        <end position="374"/>
    </location>
</feature>
<feature type="transmembrane region" description="Helical" evidence="8">
    <location>
        <begin position="302"/>
        <end position="319"/>
    </location>
</feature>
<dbReference type="GO" id="GO:0006493">
    <property type="term" value="P:protein O-linked glycosylation"/>
    <property type="evidence" value="ECO:0007669"/>
    <property type="project" value="InterPro"/>
</dbReference>
<evidence type="ECO:0000313" key="11">
    <source>
        <dbReference type="EMBL" id="CBH98110.1"/>
    </source>
</evidence>
<keyword evidence="4 11" id="KW-0808">Transferase</keyword>
<evidence type="ECO:0000256" key="8">
    <source>
        <dbReference type="SAM" id="Phobius"/>
    </source>
</evidence>
<feature type="transmembrane region" description="Helical" evidence="8">
    <location>
        <begin position="80"/>
        <end position="98"/>
    </location>
</feature>
<evidence type="ECO:0000256" key="6">
    <source>
        <dbReference type="ARBA" id="ARBA00022989"/>
    </source>
</evidence>
<gene>
    <name evidence="11" type="ORF">CARN2_3586</name>
</gene>
<feature type="domain" description="ArnT-like N-terminal" evidence="9">
    <location>
        <begin position="4"/>
        <end position="233"/>
    </location>
</feature>
<feature type="transmembrane region" description="Helical" evidence="8">
    <location>
        <begin position="325"/>
        <end position="342"/>
    </location>
</feature>
<evidence type="ECO:0000256" key="5">
    <source>
        <dbReference type="ARBA" id="ARBA00022692"/>
    </source>
</evidence>
<protein>
    <submittedName>
        <fullName evidence="11">Putative Glycosyl transferase, family 39</fullName>
    </submittedName>
</protein>
<dbReference type="InterPro" id="IPR003342">
    <property type="entry name" value="ArnT-like_N"/>
</dbReference>
<dbReference type="GO" id="GO:0010041">
    <property type="term" value="P:response to iron(III) ion"/>
    <property type="evidence" value="ECO:0007669"/>
    <property type="project" value="TreeGrafter"/>
</dbReference>
<evidence type="ECO:0000256" key="4">
    <source>
        <dbReference type="ARBA" id="ARBA00022679"/>
    </source>
</evidence>
<keyword evidence="6 8" id="KW-1133">Transmembrane helix</keyword>
<keyword evidence="2" id="KW-1003">Cell membrane</keyword>
<proteinExistence type="predicted"/>
<evidence type="ECO:0000259" key="9">
    <source>
        <dbReference type="Pfam" id="PF02366"/>
    </source>
</evidence>
<keyword evidence="5 8" id="KW-0812">Transmembrane</keyword>
<dbReference type="GO" id="GO:0016763">
    <property type="term" value="F:pentosyltransferase activity"/>
    <property type="evidence" value="ECO:0007669"/>
    <property type="project" value="TreeGrafter"/>
</dbReference>
<dbReference type="PANTHER" id="PTHR33908:SF3">
    <property type="entry name" value="UNDECAPRENYL PHOSPHATE-ALPHA-4-AMINO-4-DEOXY-L-ARABINOSE ARABINOSYL TRANSFERASE"/>
    <property type="match status" value="1"/>
</dbReference>
<dbReference type="GO" id="GO:0008610">
    <property type="term" value="P:lipid biosynthetic process"/>
    <property type="evidence" value="ECO:0007669"/>
    <property type="project" value="UniProtKB-ARBA"/>
</dbReference>
<dbReference type="InterPro" id="IPR040845">
    <property type="entry name" value="Arnt_C"/>
</dbReference>
<comment type="subcellular location">
    <subcellularLocation>
        <location evidence="1">Cell membrane</location>
        <topology evidence="1">Multi-pass membrane protein</topology>
    </subcellularLocation>
</comment>
<feature type="transmembrane region" description="Helical" evidence="8">
    <location>
        <begin position="386"/>
        <end position="405"/>
    </location>
</feature>
<dbReference type="Pfam" id="PF18583">
    <property type="entry name" value="Arnt_C"/>
    <property type="match status" value="1"/>
</dbReference>
<reference evidence="11" key="1">
    <citation type="submission" date="2009-10" db="EMBL/GenBank/DDBJ databases">
        <title>Diversity of trophic interactions inside an arsenic-rich microbial ecosystem.</title>
        <authorList>
            <person name="Bertin P.N."/>
            <person name="Heinrich-Salmeron A."/>
            <person name="Pelletier E."/>
            <person name="Goulhen-Chollet F."/>
            <person name="Arsene-Ploetze F."/>
            <person name="Gallien S."/>
            <person name="Calteau A."/>
            <person name="Vallenet D."/>
            <person name="Casiot C."/>
            <person name="Chane-Woon-Ming B."/>
            <person name="Giloteaux L."/>
            <person name="Barakat M."/>
            <person name="Bonnefoy V."/>
            <person name="Bruneel O."/>
            <person name="Chandler M."/>
            <person name="Cleiss J."/>
            <person name="Duran R."/>
            <person name="Elbaz-Poulichet F."/>
            <person name="Fonknechten N."/>
            <person name="Lauga B."/>
            <person name="Mornico D."/>
            <person name="Ortet P."/>
            <person name="Schaeffer C."/>
            <person name="Siguier P."/>
            <person name="Alexander Thil Smith A."/>
            <person name="Van Dorsselaer A."/>
            <person name="Weissenbach J."/>
            <person name="Medigue C."/>
            <person name="Le Paslier D."/>
        </authorList>
    </citation>
    <scope>NUCLEOTIDE SEQUENCE</scope>
</reference>
<feature type="transmembrane region" description="Helical" evidence="8">
    <location>
        <begin position="159"/>
        <end position="192"/>
    </location>
</feature>
<evidence type="ECO:0000259" key="10">
    <source>
        <dbReference type="Pfam" id="PF18583"/>
    </source>
</evidence>
<organism evidence="11">
    <name type="scientific">mine drainage metagenome</name>
    <dbReference type="NCBI Taxonomy" id="410659"/>
    <lineage>
        <taxon>unclassified sequences</taxon>
        <taxon>metagenomes</taxon>
        <taxon>ecological metagenomes</taxon>
    </lineage>
</organism>
<evidence type="ECO:0000256" key="3">
    <source>
        <dbReference type="ARBA" id="ARBA00022676"/>
    </source>
</evidence>
<evidence type="ECO:0000256" key="2">
    <source>
        <dbReference type="ARBA" id="ARBA00022475"/>
    </source>
</evidence>
<name>E6PT53_9ZZZZ</name>
<sequence length="582" mass="64763">MLWVLAIMLAALWFGVLGYRDLVPTDEGRYAEIPREMVASGNWVTPRLDGLKYFEKPPLQYWATAVAYEVFGLGQWQARLWTGLTGFFTILLTGYAGWRVFGARTGLYAAAILASSLYWVAMGHINTLDMGVSAMLAGSLLSFLLAQRDGATPAQSRNWMWACWAFMALALLSKGLIGPAFPGMTLVLYTLLTRDWGLWKRLHIVTGLLIFLAIGLPWHVLVQLRNPEFFDYYFIYQQFTRFLTPELARPGPWWYFFPILLLAVLPWVGGLFGGLRHAWKQPSGMEASSAVVAGRPGFKPNWALLIWTVFIFAFFSASHSKLPSYILPVFPALALMIGNHFAHAQRGVLRWQFALYGFISLAAAAGLTQLWRAGNAVTPGALYQQYGWWLEITALLGIVGSALAWRWETAGRRSAAVLALAISMFLGFTVASQGFQILGRTASTKDVVAAIRPWLHAGQPFYVVGTYDQTLPFYLRRTVTVVEYQGELHFGITQQPQLWVPTLADFAQRWQQDRLPLAFMPAGQLGALRAMHLPLQVIEQTPRYVVIAKPGQNYGAAAQAAVPRLPAAWDAPTTTPPIGAKP</sequence>
<evidence type="ECO:0000256" key="1">
    <source>
        <dbReference type="ARBA" id="ARBA00004651"/>
    </source>
</evidence>
<dbReference type="GO" id="GO:0000030">
    <property type="term" value="F:mannosyltransferase activity"/>
    <property type="evidence" value="ECO:0007669"/>
    <property type="project" value="InterPro"/>
</dbReference>
<comment type="caution">
    <text evidence="11">The sequence shown here is derived from an EMBL/GenBank/DDBJ whole genome shotgun (WGS) entry which is preliminary data.</text>
</comment>
<feature type="transmembrane region" description="Helical" evidence="8">
    <location>
        <begin position="417"/>
        <end position="435"/>
    </location>
</feature>
<dbReference type="PANTHER" id="PTHR33908">
    <property type="entry name" value="MANNOSYLTRANSFERASE YKCB-RELATED"/>
    <property type="match status" value="1"/>
</dbReference>
<feature type="transmembrane region" description="Helical" evidence="8">
    <location>
        <begin position="204"/>
        <end position="222"/>
    </location>
</feature>
<dbReference type="Pfam" id="PF02366">
    <property type="entry name" value="PMT"/>
    <property type="match status" value="1"/>
</dbReference>
<accession>E6PT53</accession>
<dbReference type="GO" id="GO:0005886">
    <property type="term" value="C:plasma membrane"/>
    <property type="evidence" value="ECO:0007669"/>
    <property type="project" value="UniProtKB-SubCell"/>
</dbReference>
<evidence type="ECO:0000256" key="7">
    <source>
        <dbReference type="ARBA" id="ARBA00023136"/>
    </source>
</evidence>
<keyword evidence="3" id="KW-0328">Glycosyltransferase</keyword>
<feature type="transmembrane region" description="Helical" evidence="8">
    <location>
        <begin position="253"/>
        <end position="275"/>
    </location>
</feature>
<dbReference type="InterPro" id="IPR050297">
    <property type="entry name" value="LipidA_mod_glycosyltrf_83"/>
</dbReference>
<feature type="domain" description="Aminoarabinose transferase C-terminal" evidence="10">
    <location>
        <begin position="448"/>
        <end position="549"/>
    </location>
</feature>
<feature type="transmembrane region" description="Helical" evidence="8">
    <location>
        <begin position="105"/>
        <end position="125"/>
    </location>
</feature>
<dbReference type="EMBL" id="CABM01000049">
    <property type="protein sequence ID" value="CBH98110.1"/>
    <property type="molecule type" value="Genomic_DNA"/>
</dbReference>